<evidence type="ECO:0000256" key="1">
    <source>
        <dbReference type="SAM" id="MobiDB-lite"/>
    </source>
</evidence>
<proteinExistence type="predicted"/>
<reference evidence="2" key="1">
    <citation type="submission" date="2016-11" db="EMBL/GenBank/DDBJ databases">
        <title>The genome of Nicotiana attenuata.</title>
        <authorList>
            <person name="Xu S."/>
            <person name="Brockmoeller T."/>
            <person name="Gaquerel E."/>
            <person name="Navarro A."/>
            <person name="Kuhl H."/>
            <person name="Gase K."/>
            <person name="Ling Z."/>
            <person name="Zhou W."/>
            <person name="Kreitzer C."/>
            <person name="Stanke M."/>
            <person name="Tang H."/>
            <person name="Lyons E."/>
            <person name="Pandey P."/>
            <person name="Pandey S.P."/>
            <person name="Timmermann B."/>
            <person name="Baldwin I.T."/>
        </authorList>
    </citation>
    <scope>NUCLEOTIDE SEQUENCE [LARGE SCALE GENOMIC DNA]</scope>
    <source>
        <strain evidence="2">UT</strain>
    </source>
</reference>
<evidence type="ECO:0000313" key="3">
    <source>
        <dbReference type="Proteomes" id="UP000187609"/>
    </source>
</evidence>
<comment type="caution">
    <text evidence="2">The sequence shown here is derived from an EMBL/GenBank/DDBJ whole genome shotgun (WGS) entry which is preliminary data.</text>
</comment>
<evidence type="ECO:0000313" key="2">
    <source>
        <dbReference type="EMBL" id="OIT29978.1"/>
    </source>
</evidence>
<name>A0A314KL52_NICAT</name>
<dbReference type="EMBL" id="MJEQ01001634">
    <property type="protein sequence ID" value="OIT29978.1"/>
    <property type="molecule type" value="Genomic_DNA"/>
</dbReference>
<accession>A0A314KL52</accession>
<feature type="region of interest" description="Disordered" evidence="1">
    <location>
        <begin position="1"/>
        <end position="30"/>
    </location>
</feature>
<gene>
    <name evidence="2" type="ORF">A4A49_44310</name>
</gene>
<feature type="region of interest" description="Disordered" evidence="1">
    <location>
        <begin position="61"/>
        <end position="87"/>
    </location>
</feature>
<dbReference type="Gramene" id="OIT29978">
    <property type="protein sequence ID" value="OIT29978"/>
    <property type="gene ID" value="A4A49_44310"/>
</dbReference>
<dbReference type="Proteomes" id="UP000187609">
    <property type="component" value="Unassembled WGS sequence"/>
</dbReference>
<organism evidence="2 3">
    <name type="scientific">Nicotiana attenuata</name>
    <name type="common">Coyote tobacco</name>
    <dbReference type="NCBI Taxonomy" id="49451"/>
    <lineage>
        <taxon>Eukaryota</taxon>
        <taxon>Viridiplantae</taxon>
        <taxon>Streptophyta</taxon>
        <taxon>Embryophyta</taxon>
        <taxon>Tracheophyta</taxon>
        <taxon>Spermatophyta</taxon>
        <taxon>Magnoliopsida</taxon>
        <taxon>eudicotyledons</taxon>
        <taxon>Gunneridae</taxon>
        <taxon>Pentapetalae</taxon>
        <taxon>asterids</taxon>
        <taxon>lamiids</taxon>
        <taxon>Solanales</taxon>
        <taxon>Solanaceae</taxon>
        <taxon>Nicotianoideae</taxon>
        <taxon>Nicotianeae</taxon>
        <taxon>Nicotiana</taxon>
    </lineage>
</organism>
<protein>
    <submittedName>
        <fullName evidence="2">Uncharacterized protein</fullName>
    </submittedName>
</protein>
<sequence>MESVKNQGVTGLHVGDASKINKGTPIPNRDVPAKTALARIFTTINRIVQAYDRLNSTKEATGMTAEARSIDRANAPTQLGNKADDDGVNMVQRQNFIRIVVTNPAATDRTTATIKSGQQQIEVTNPVLDAGQQL</sequence>
<keyword evidence="3" id="KW-1185">Reference proteome</keyword>
<dbReference type="AlphaFoldDB" id="A0A314KL52"/>